<evidence type="ECO:0000313" key="2">
    <source>
        <dbReference type="Proteomes" id="UP000294003"/>
    </source>
</evidence>
<proteinExistence type="predicted"/>
<comment type="caution">
    <text evidence="1">The sequence shown here is derived from an EMBL/GenBank/DDBJ whole genome shotgun (WGS) entry which is preliminary data.</text>
</comment>
<reference evidence="1 2" key="1">
    <citation type="submission" date="2018-06" db="EMBL/GenBank/DDBJ databases">
        <title>Complete Genomes of Monosporascus.</title>
        <authorList>
            <person name="Robinson A.J."/>
            <person name="Natvig D.O."/>
        </authorList>
    </citation>
    <scope>NUCLEOTIDE SEQUENCE [LARGE SCALE GENOMIC DNA]</scope>
    <source>
        <strain evidence="1 2">CBS 609.92</strain>
    </source>
</reference>
<sequence>MQTRLQPKEGARRAVSALKWPFEEKEVQIIIETIETEKSLLKFALDNEHRKLTQKIQGYSTANGEKLDKLLEVLKWPSMDHRAQFEGLKDGVDRLHIRQDTREADEKRQGTLNWLTPLNYAAQQSDSYSRARPGTGQ</sequence>
<organism evidence="1 2">
    <name type="scientific">Monosporascus cannonballus</name>
    <dbReference type="NCBI Taxonomy" id="155416"/>
    <lineage>
        <taxon>Eukaryota</taxon>
        <taxon>Fungi</taxon>
        <taxon>Dikarya</taxon>
        <taxon>Ascomycota</taxon>
        <taxon>Pezizomycotina</taxon>
        <taxon>Sordariomycetes</taxon>
        <taxon>Xylariomycetidae</taxon>
        <taxon>Xylariales</taxon>
        <taxon>Xylariales incertae sedis</taxon>
        <taxon>Monosporascus</taxon>
    </lineage>
</organism>
<dbReference type="Proteomes" id="UP000294003">
    <property type="component" value="Unassembled WGS sequence"/>
</dbReference>
<keyword evidence="2" id="KW-1185">Reference proteome</keyword>
<evidence type="ECO:0008006" key="3">
    <source>
        <dbReference type="Google" id="ProtNLM"/>
    </source>
</evidence>
<accession>A0ABY0H1M1</accession>
<gene>
    <name evidence="1" type="ORF">DL762_006577</name>
</gene>
<dbReference type="EMBL" id="QJNS01000214">
    <property type="protein sequence ID" value="RYO82522.1"/>
    <property type="molecule type" value="Genomic_DNA"/>
</dbReference>
<protein>
    <recommendedName>
        <fullName evidence="3">Prion-inhibition and propagation HeLo domain-containing protein</fullName>
    </recommendedName>
</protein>
<evidence type="ECO:0000313" key="1">
    <source>
        <dbReference type="EMBL" id="RYO82522.1"/>
    </source>
</evidence>
<name>A0ABY0H1M1_9PEZI</name>